<dbReference type="RefSeq" id="WP_231927593.1">
    <property type="nucleotide sequence ID" value="NZ_DBGALU010000059.1"/>
</dbReference>
<dbReference type="PANTHER" id="PTHR32322">
    <property type="entry name" value="INNER MEMBRANE TRANSPORTER"/>
    <property type="match status" value="1"/>
</dbReference>
<protein>
    <submittedName>
        <fullName evidence="7">Permease of the drug/metabolite transporter (DMT) superfamily</fullName>
    </submittedName>
</protein>
<dbReference type="InterPro" id="IPR000620">
    <property type="entry name" value="EamA_dom"/>
</dbReference>
<dbReference type="InterPro" id="IPR050638">
    <property type="entry name" value="AA-Vitamin_Transporters"/>
</dbReference>
<dbReference type="GO" id="GO:0016020">
    <property type="term" value="C:membrane"/>
    <property type="evidence" value="ECO:0007669"/>
    <property type="project" value="UniProtKB-SubCell"/>
</dbReference>
<organism evidence="7 8">
    <name type="scientific">Desulfovibrio piger</name>
    <dbReference type="NCBI Taxonomy" id="901"/>
    <lineage>
        <taxon>Bacteria</taxon>
        <taxon>Pseudomonadati</taxon>
        <taxon>Thermodesulfobacteriota</taxon>
        <taxon>Desulfovibrionia</taxon>
        <taxon>Desulfovibrionales</taxon>
        <taxon>Desulfovibrionaceae</taxon>
        <taxon>Desulfovibrio</taxon>
    </lineage>
</organism>
<keyword evidence="4 5" id="KW-0472">Membrane</keyword>
<feature type="transmembrane region" description="Helical" evidence="5">
    <location>
        <begin position="116"/>
        <end position="134"/>
    </location>
</feature>
<feature type="domain" description="EamA" evidence="6">
    <location>
        <begin position="26"/>
        <end position="159"/>
    </location>
</feature>
<dbReference type="SUPFAM" id="SSF103481">
    <property type="entry name" value="Multidrug resistance efflux transporter EmrE"/>
    <property type="match status" value="2"/>
</dbReference>
<keyword evidence="8" id="KW-1185">Reference proteome</keyword>
<dbReference type="AlphaFoldDB" id="A0A1K1LBF6"/>
<feature type="transmembrane region" description="Helical" evidence="5">
    <location>
        <begin position="256"/>
        <end position="277"/>
    </location>
</feature>
<feature type="transmembrane region" description="Helical" evidence="5">
    <location>
        <begin position="93"/>
        <end position="110"/>
    </location>
</feature>
<feature type="transmembrane region" description="Helical" evidence="5">
    <location>
        <begin position="168"/>
        <end position="189"/>
    </location>
</feature>
<dbReference type="EMBL" id="LT630450">
    <property type="protein sequence ID" value="SFV72042.1"/>
    <property type="molecule type" value="Genomic_DNA"/>
</dbReference>
<name>A0A1K1LBF6_9BACT</name>
<dbReference type="PANTHER" id="PTHR32322:SF9">
    <property type="entry name" value="AMINO-ACID METABOLITE EFFLUX PUMP-RELATED"/>
    <property type="match status" value="1"/>
</dbReference>
<evidence type="ECO:0000256" key="3">
    <source>
        <dbReference type="ARBA" id="ARBA00022989"/>
    </source>
</evidence>
<feature type="transmembrane region" description="Helical" evidence="5">
    <location>
        <begin position="54"/>
        <end position="72"/>
    </location>
</feature>
<sequence>MTDAERCMPGTGPAVRRARPKGLPLALLTLLCMTLFALNSVLCRLALLHHGMDPVSYTAIRMASGALMLVVLHAWRRRRHGLVPDWRGQGSRGAALALFVYMLAFSVAYVSMPAAAGALVIAVAVQTSMLGYGIRAGQRPGLGQALGIGLAMTGLVVLLLPGLEAPPLPAACVMFVSGSAWGAYSLCGRQFRHAAEATTDNFIRCVPLVLVLMLALWWRLSLPPQGVVLALCAGALASALGYILWYALVPCYSITAAAAAQLSVPVITALGAVVFVGEAITPRLVLCSAAILGGILIVAVWGQRHAVPRPDGKGGGQSADAAPGR</sequence>
<evidence type="ECO:0000256" key="5">
    <source>
        <dbReference type="SAM" id="Phobius"/>
    </source>
</evidence>
<reference evidence="8" key="1">
    <citation type="submission" date="2016-10" db="EMBL/GenBank/DDBJ databases">
        <authorList>
            <person name="Wegmann U."/>
        </authorList>
    </citation>
    <scope>NUCLEOTIDE SEQUENCE [LARGE SCALE GENOMIC DNA]</scope>
</reference>
<keyword evidence="3 5" id="KW-1133">Transmembrane helix</keyword>
<feature type="transmembrane region" description="Helical" evidence="5">
    <location>
        <begin position="283"/>
        <end position="302"/>
    </location>
</feature>
<feature type="transmembrane region" description="Helical" evidence="5">
    <location>
        <begin position="201"/>
        <end position="220"/>
    </location>
</feature>
<proteinExistence type="predicted"/>
<evidence type="ECO:0000256" key="2">
    <source>
        <dbReference type="ARBA" id="ARBA00022692"/>
    </source>
</evidence>
<dbReference type="Proteomes" id="UP000186323">
    <property type="component" value="Chromosome I"/>
</dbReference>
<keyword evidence="2 5" id="KW-0812">Transmembrane</keyword>
<gene>
    <name evidence="7" type="ORF">DESPIGER_0140</name>
</gene>
<comment type="subcellular location">
    <subcellularLocation>
        <location evidence="1">Membrane</location>
        <topology evidence="1">Multi-pass membrane protein</topology>
    </subcellularLocation>
</comment>
<evidence type="ECO:0000313" key="8">
    <source>
        <dbReference type="Proteomes" id="UP000186323"/>
    </source>
</evidence>
<dbReference type="KEGG" id="dpg:DESPIGER_0140"/>
<dbReference type="InterPro" id="IPR037185">
    <property type="entry name" value="EmrE-like"/>
</dbReference>
<evidence type="ECO:0000256" key="4">
    <source>
        <dbReference type="ARBA" id="ARBA00023136"/>
    </source>
</evidence>
<accession>A0A1K1LBF6</accession>
<dbReference type="Pfam" id="PF00892">
    <property type="entry name" value="EamA"/>
    <property type="match status" value="2"/>
</dbReference>
<evidence type="ECO:0000256" key="1">
    <source>
        <dbReference type="ARBA" id="ARBA00004141"/>
    </source>
</evidence>
<feature type="domain" description="EamA" evidence="6">
    <location>
        <begin position="170"/>
        <end position="299"/>
    </location>
</feature>
<feature type="transmembrane region" description="Helical" evidence="5">
    <location>
        <begin position="141"/>
        <end position="162"/>
    </location>
</feature>
<evidence type="ECO:0000313" key="7">
    <source>
        <dbReference type="EMBL" id="SFV72042.1"/>
    </source>
</evidence>
<evidence type="ECO:0000259" key="6">
    <source>
        <dbReference type="Pfam" id="PF00892"/>
    </source>
</evidence>
<feature type="transmembrane region" description="Helical" evidence="5">
    <location>
        <begin position="25"/>
        <end position="48"/>
    </location>
</feature>
<feature type="transmembrane region" description="Helical" evidence="5">
    <location>
        <begin position="226"/>
        <end position="249"/>
    </location>
</feature>